<dbReference type="AlphaFoldDB" id="A0A401Z1N4"/>
<comment type="caution">
    <text evidence="2">The sequence shown here is derived from an EMBL/GenBank/DDBJ whole genome shotgun (WGS) entry which is preliminary data.</text>
</comment>
<organism evidence="2 3">
    <name type="scientific">Embleya hyalina</name>
    <dbReference type="NCBI Taxonomy" id="516124"/>
    <lineage>
        <taxon>Bacteria</taxon>
        <taxon>Bacillati</taxon>
        <taxon>Actinomycetota</taxon>
        <taxon>Actinomycetes</taxon>
        <taxon>Kitasatosporales</taxon>
        <taxon>Streptomycetaceae</taxon>
        <taxon>Embleya</taxon>
    </lineage>
</organism>
<feature type="region of interest" description="Disordered" evidence="1">
    <location>
        <begin position="1"/>
        <end position="54"/>
    </location>
</feature>
<sequence length="321" mass="33741">MNSPRWGRRRSPDPAKSSCTRCTDRAGSARPCAPPTGPEDDPQHRDGGNADSTTAIDAGLAAPARALQPGLVGLPAELQAERAIRRLADHHGWLLVLEDVDDPPASAVSDRSPGSRTPDHAVRPPGHRGANAATSLPAGPVRASTGSDSNRRDLVEDMSYDISSVGKQVVGGQGGRVEGDLRVCRGLLMLPVGLVRDGVELLGGSRARRRPGPSGLPSGRHGGDGRGSCLRFRRRRSLRGCSHCRVVPELRHGGEDREHGFGVGVVRGGVDAGWQAGLLGLDRVTKGPTVPRPSSRRPPRGCAGSTAGRRGGLRASARRWP</sequence>
<gene>
    <name evidence="2" type="ORF">EHYA_08412</name>
</gene>
<keyword evidence="3" id="KW-1185">Reference proteome</keyword>
<evidence type="ECO:0000313" key="2">
    <source>
        <dbReference type="EMBL" id="GCE00686.1"/>
    </source>
</evidence>
<feature type="region of interest" description="Disordered" evidence="1">
    <location>
        <begin position="205"/>
        <end position="227"/>
    </location>
</feature>
<feature type="region of interest" description="Disordered" evidence="1">
    <location>
        <begin position="103"/>
        <end position="152"/>
    </location>
</feature>
<evidence type="ECO:0000256" key="1">
    <source>
        <dbReference type="SAM" id="MobiDB-lite"/>
    </source>
</evidence>
<proteinExistence type="predicted"/>
<reference evidence="2 3" key="1">
    <citation type="submission" date="2018-12" db="EMBL/GenBank/DDBJ databases">
        <title>Draft genome sequence of Embleya hyalina NBRC 13850T.</title>
        <authorList>
            <person name="Komaki H."/>
            <person name="Hosoyama A."/>
            <person name="Kimura A."/>
            <person name="Ichikawa N."/>
            <person name="Tamura T."/>
        </authorList>
    </citation>
    <scope>NUCLEOTIDE SEQUENCE [LARGE SCALE GENOMIC DNA]</scope>
    <source>
        <strain evidence="2 3">NBRC 13850</strain>
    </source>
</reference>
<feature type="compositionally biased region" description="Low complexity" evidence="1">
    <location>
        <begin position="303"/>
        <end position="315"/>
    </location>
</feature>
<dbReference type="Proteomes" id="UP000286931">
    <property type="component" value="Unassembled WGS sequence"/>
</dbReference>
<feature type="region of interest" description="Disordered" evidence="1">
    <location>
        <begin position="284"/>
        <end position="321"/>
    </location>
</feature>
<dbReference type="EMBL" id="BIFH01000041">
    <property type="protein sequence ID" value="GCE00686.1"/>
    <property type="molecule type" value="Genomic_DNA"/>
</dbReference>
<evidence type="ECO:0000313" key="3">
    <source>
        <dbReference type="Proteomes" id="UP000286931"/>
    </source>
</evidence>
<protein>
    <submittedName>
        <fullName evidence="2">Uncharacterized protein</fullName>
    </submittedName>
</protein>
<accession>A0A401Z1N4</accession>
<name>A0A401Z1N4_9ACTN</name>